<dbReference type="GO" id="GO:0006516">
    <property type="term" value="P:glycoprotein catabolic process"/>
    <property type="evidence" value="ECO:0007669"/>
    <property type="project" value="TreeGrafter"/>
</dbReference>
<organism evidence="10 11">
    <name type="scientific">Cavenderia fasciculata</name>
    <name type="common">Slime mold</name>
    <name type="synonym">Dictyostelium fasciculatum</name>
    <dbReference type="NCBI Taxonomy" id="261658"/>
    <lineage>
        <taxon>Eukaryota</taxon>
        <taxon>Amoebozoa</taxon>
        <taxon>Evosea</taxon>
        <taxon>Eumycetozoa</taxon>
        <taxon>Dictyostelia</taxon>
        <taxon>Acytosteliales</taxon>
        <taxon>Cavenderiaceae</taxon>
        <taxon>Cavenderia</taxon>
    </lineage>
</organism>
<evidence type="ECO:0000259" key="8">
    <source>
        <dbReference type="Pfam" id="PF17753"/>
    </source>
</evidence>
<dbReference type="InterPro" id="IPR006102">
    <property type="entry name" value="Ig-like_GH2"/>
</dbReference>
<feature type="domain" description="Glycoside hydrolase family 2 immunoglobulin-like beta-sandwich" evidence="7">
    <location>
        <begin position="287"/>
        <end position="382"/>
    </location>
</feature>
<feature type="domain" description="Beta-mannosidase-like galactose-binding" evidence="9">
    <location>
        <begin position="42"/>
        <end position="209"/>
    </location>
</feature>
<evidence type="ECO:0000256" key="5">
    <source>
        <dbReference type="ARBA" id="ARBA00023295"/>
    </source>
</evidence>
<proteinExistence type="predicted"/>
<keyword evidence="11" id="KW-1185">Reference proteome</keyword>
<dbReference type="OrthoDB" id="2866996at2759"/>
<evidence type="ECO:0000256" key="2">
    <source>
        <dbReference type="ARBA" id="ARBA00012754"/>
    </source>
</evidence>
<accession>F4QEC2</accession>
<dbReference type="Gene3D" id="2.60.40.10">
    <property type="entry name" value="Immunoglobulins"/>
    <property type="match status" value="2"/>
</dbReference>
<feature type="compositionally biased region" description="Low complexity" evidence="6">
    <location>
        <begin position="238"/>
        <end position="257"/>
    </location>
</feature>
<dbReference type="SUPFAM" id="SSF49785">
    <property type="entry name" value="Galactose-binding domain-like"/>
    <property type="match status" value="1"/>
</dbReference>
<comment type="catalytic activity">
    <reaction evidence="1">
        <text>Hydrolysis of terminal, non-reducing beta-D-mannose residues in beta-D-mannosides.</text>
        <dbReference type="EC" id="3.2.1.25"/>
    </reaction>
</comment>
<dbReference type="KEGG" id="dfa:DFA_11832"/>
<dbReference type="InterPro" id="IPR054593">
    <property type="entry name" value="Beta-mannosidase-like_N2"/>
</dbReference>
<evidence type="ECO:0000313" key="10">
    <source>
        <dbReference type="EMBL" id="EGG14069.1"/>
    </source>
</evidence>
<dbReference type="AlphaFoldDB" id="F4QEC2"/>
<sequence>MVNFNQNNHSILLDDDQWTINQLTRAGGGGEVDTQPKELITISNVTVPTDVHLTLMNKGIVPDLYFGEREMEYRWIALSNWQFVKTFEIVTEQHLKWFKDSIERIDLVCHGVDTISSIYLNDQLIGTTDNMFRTFRFNIKGHLQSGTNTIRFDFTNPSSYCEKKASENGYEIPLWEYPHGIHHRNFIRKCGCHFGWDWGGCYCPMGIYKSVLIEFFPKAVPKIESIMIKQQHHTKPSTAATTTTTVTTPRHSSQSSSTNLLLNLERYPTNKNVSLLFDFEIYSDQQQQENNDENENQLKIIISLIDSKEKNNSTSSSSSSSSSIATFNLPKLHQYKTLIKNIKVDIENGRLWWPNGHGEQALYKIEFHLNNMYVAERTVGLRTVSVDTTDGAFTIMVNGAKIFAKGADWIPADNFLNRITRDKYNHLLTSARDANMNCLRVWGGGIYESDDFYDICDRLGILIWQDFMFACCLYPSNKEFLDNVRKEVRDQVLRLDHHASLALWCGNNENEQALNVWKPSKDNPPRYIVDYNRLYIDTIMDELAQLSTSFFWPSSPSNGVNSWGDTNDQTRGDTHYWEVWHSNKPFTQYLKAKSRFLSEFGFQSLPRFQALKATLAGGDDQLNITSPEMEYRQRSPTPGNIGLLQHTALHFRVPTSFEHLCYTTQVLQAISIKTGCEHWRRMSPYCQGTLYWQLNDIWVGPSWSSIEYDRLKWKALQYFAKKFYAPTLLSIVENEQSKRMEVWVTNDAPKESFQAIIYLSVWDVVLGKVTKQIKQLVYCKAHSNHMIMDFDRQDFIPDSKKLNRQFIYIELEKEIENENQKERDSNQQDIDEKDNQIIQHGKQRISPLIDNTYFFKEYKEFNLQKPVITIKDLVKSDGCDDKYHLTLVSSEIALFVWIDRSGDQHVGGEFSDNAFHLFKDQPYTITYYSNYNNQSQQNQHHHQSTILTSNDFKIISLYDTYQNK</sequence>
<evidence type="ECO:0000259" key="7">
    <source>
        <dbReference type="Pfam" id="PF00703"/>
    </source>
</evidence>
<dbReference type="PANTHER" id="PTHR43730:SF1">
    <property type="entry name" value="BETA-MANNOSIDASE"/>
    <property type="match status" value="1"/>
</dbReference>
<dbReference type="InterPro" id="IPR013783">
    <property type="entry name" value="Ig-like_fold"/>
</dbReference>
<dbReference type="InterPro" id="IPR036156">
    <property type="entry name" value="Beta-gal/glucu_dom_sf"/>
</dbReference>
<feature type="domain" description="Beta-mannosidase Ig-fold" evidence="8">
    <location>
        <begin position="864"/>
        <end position="941"/>
    </location>
</feature>
<evidence type="ECO:0000259" key="9">
    <source>
        <dbReference type="Pfam" id="PF22666"/>
    </source>
</evidence>
<dbReference type="GO" id="GO:0004567">
    <property type="term" value="F:beta-mannosidase activity"/>
    <property type="evidence" value="ECO:0007669"/>
    <property type="project" value="UniProtKB-EC"/>
</dbReference>
<dbReference type="Gene3D" id="2.60.120.260">
    <property type="entry name" value="Galactose-binding domain-like"/>
    <property type="match status" value="1"/>
</dbReference>
<dbReference type="OMA" id="KRQWKGP"/>
<dbReference type="SUPFAM" id="SSF51445">
    <property type="entry name" value="(Trans)glycosidases"/>
    <property type="match status" value="1"/>
</dbReference>
<dbReference type="EMBL" id="GL883029">
    <property type="protein sequence ID" value="EGG14069.1"/>
    <property type="molecule type" value="Genomic_DNA"/>
</dbReference>
<reference evidence="11" key="1">
    <citation type="journal article" date="2011" name="Genome Res.">
        <title>Phylogeny-wide analysis of social amoeba genomes highlights ancient origins for complex intercellular communication.</title>
        <authorList>
            <person name="Heidel A.J."/>
            <person name="Lawal H.M."/>
            <person name="Felder M."/>
            <person name="Schilde C."/>
            <person name="Helps N.R."/>
            <person name="Tunggal B."/>
            <person name="Rivero F."/>
            <person name="John U."/>
            <person name="Schleicher M."/>
            <person name="Eichinger L."/>
            <person name="Platzer M."/>
            <person name="Noegel A.A."/>
            <person name="Schaap P."/>
            <person name="Gloeckner G."/>
        </authorList>
    </citation>
    <scope>NUCLEOTIDE SEQUENCE [LARGE SCALE GENOMIC DNA]</scope>
    <source>
        <strain evidence="11">SH3</strain>
    </source>
</reference>
<protein>
    <recommendedName>
        <fullName evidence="2">beta-mannosidase</fullName>
        <ecNumber evidence="2">3.2.1.25</ecNumber>
    </recommendedName>
</protein>
<evidence type="ECO:0000313" key="11">
    <source>
        <dbReference type="Proteomes" id="UP000007797"/>
    </source>
</evidence>
<keyword evidence="3" id="KW-0378">Hydrolase</keyword>
<dbReference type="Proteomes" id="UP000007797">
    <property type="component" value="Unassembled WGS sequence"/>
</dbReference>
<dbReference type="InterPro" id="IPR041625">
    <property type="entry name" value="Beta-mannosidase_Ig"/>
</dbReference>
<dbReference type="GeneID" id="14865827"/>
<dbReference type="EC" id="3.2.1.25" evidence="2"/>
<dbReference type="InterPro" id="IPR008979">
    <property type="entry name" value="Galactose-bd-like_sf"/>
</dbReference>
<evidence type="ECO:0000256" key="3">
    <source>
        <dbReference type="ARBA" id="ARBA00022801"/>
    </source>
</evidence>
<name>F4QEC2_CACFS</name>
<dbReference type="RefSeq" id="XP_004350777.1">
    <property type="nucleotide sequence ID" value="XM_004350726.1"/>
</dbReference>
<dbReference type="PANTHER" id="PTHR43730">
    <property type="entry name" value="BETA-MANNOSIDASE"/>
    <property type="match status" value="1"/>
</dbReference>
<keyword evidence="4" id="KW-0325">Glycoprotein</keyword>
<dbReference type="InterPro" id="IPR050887">
    <property type="entry name" value="Beta-mannosidase_GH2"/>
</dbReference>
<dbReference type="STRING" id="1054147.F4QEC2"/>
<dbReference type="SUPFAM" id="SSF49303">
    <property type="entry name" value="beta-Galactosidase/glucuronidase domain"/>
    <property type="match status" value="2"/>
</dbReference>
<evidence type="ECO:0000256" key="4">
    <source>
        <dbReference type="ARBA" id="ARBA00023180"/>
    </source>
</evidence>
<dbReference type="FunFam" id="3.20.20.80:FF:000050">
    <property type="entry name" value="Beta-mannosidase B"/>
    <property type="match status" value="1"/>
</dbReference>
<evidence type="ECO:0000256" key="1">
    <source>
        <dbReference type="ARBA" id="ARBA00000829"/>
    </source>
</evidence>
<gene>
    <name evidence="10" type="ORF">DFA_11832</name>
</gene>
<dbReference type="InterPro" id="IPR017853">
    <property type="entry name" value="GH"/>
</dbReference>
<keyword evidence="5" id="KW-0326">Glycosidase</keyword>
<dbReference type="Pfam" id="PF22666">
    <property type="entry name" value="Glyco_hydro_2_N2"/>
    <property type="match status" value="1"/>
</dbReference>
<evidence type="ECO:0000256" key="6">
    <source>
        <dbReference type="SAM" id="MobiDB-lite"/>
    </source>
</evidence>
<dbReference type="Gene3D" id="3.20.20.80">
    <property type="entry name" value="Glycosidases"/>
    <property type="match status" value="1"/>
</dbReference>
<dbReference type="Pfam" id="PF00703">
    <property type="entry name" value="Glyco_hydro_2"/>
    <property type="match status" value="1"/>
</dbReference>
<dbReference type="Pfam" id="PF17753">
    <property type="entry name" value="Ig_mannosidase"/>
    <property type="match status" value="1"/>
</dbReference>
<feature type="region of interest" description="Disordered" evidence="6">
    <location>
        <begin position="231"/>
        <end position="257"/>
    </location>
</feature>